<evidence type="ECO:0000313" key="4">
    <source>
        <dbReference type="Proteomes" id="UP000636709"/>
    </source>
</evidence>
<feature type="region of interest" description="Disordered" evidence="1">
    <location>
        <begin position="159"/>
        <end position="214"/>
    </location>
</feature>
<comment type="caution">
    <text evidence="3">The sequence shown here is derived from an EMBL/GenBank/DDBJ whole genome shotgun (WGS) entry which is preliminary data.</text>
</comment>
<feature type="compositionally biased region" description="Acidic residues" evidence="1">
    <location>
        <begin position="159"/>
        <end position="192"/>
    </location>
</feature>
<dbReference type="EMBL" id="JACEFO010001809">
    <property type="protein sequence ID" value="KAF8701334.1"/>
    <property type="molecule type" value="Genomic_DNA"/>
</dbReference>
<dbReference type="InterPro" id="IPR018289">
    <property type="entry name" value="MULE_transposase_dom"/>
</dbReference>
<keyword evidence="4" id="KW-1185">Reference proteome</keyword>
<protein>
    <recommendedName>
        <fullName evidence="2">MULE transposase domain-containing protein</fullName>
    </recommendedName>
</protein>
<evidence type="ECO:0000313" key="3">
    <source>
        <dbReference type="EMBL" id="KAF8701334.1"/>
    </source>
</evidence>
<dbReference type="Proteomes" id="UP000636709">
    <property type="component" value="Unassembled WGS sequence"/>
</dbReference>
<dbReference type="OrthoDB" id="685772at2759"/>
<name>A0A835ER47_9POAL</name>
<feature type="domain" description="MULE transposase" evidence="2">
    <location>
        <begin position="471"/>
        <end position="569"/>
    </location>
</feature>
<reference evidence="3" key="1">
    <citation type="submission" date="2020-07" db="EMBL/GenBank/DDBJ databases">
        <title>Genome sequence and genetic diversity analysis of an under-domesticated orphan crop, white fonio (Digitaria exilis).</title>
        <authorList>
            <person name="Bennetzen J.L."/>
            <person name="Chen S."/>
            <person name="Ma X."/>
            <person name="Wang X."/>
            <person name="Yssel A.E.J."/>
            <person name="Chaluvadi S.R."/>
            <person name="Johnson M."/>
            <person name="Gangashetty P."/>
            <person name="Hamidou F."/>
            <person name="Sanogo M.D."/>
            <person name="Zwaenepoel A."/>
            <person name="Wallace J."/>
            <person name="Van De Peer Y."/>
            <person name="Van Deynze A."/>
        </authorList>
    </citation>
    <scope>NUCLEOTIDE SEQUENCE</scope>
    <source>
        <tissue evidence="3">Leaves</tissue>
    </source>
</reference>
<sequence>MVCLVRWFHGGVVIENGEFENMKDVTRMFDVAPCLHEIVECARSHFSCGVDDEISLKGRVDCGRGRAAYALVDLKTDVEWDQFKRLVEQASVPYLDVVVTSRKTAGRELGIGVIQQEQMQSKGTECADDSYSETFSFDEIEPGMTHDYFPNDVFEMEEAEQDDDDISEGSDGGDDNDGYDNDGYESEGEELERDSAPPLEDSHHVVPPPHKRGSVTYTAREIELLKQCHVEIPHVANDKDISRVDRAICETTLVHEEDEGLPQYETSEIEAKKKFETFEDLKFFLADHAVRFHRPFTVAHSDKNERYEVMCKQGCMWRVWCRKVRGTEKWKITRVKQPHECHSSKPKQVHPQLTASYLGHRILGIVLKNNDESIPSLIESILAFSGYRVNYSKAWRAKQNAIALLWGDWKESYAQVPRRLCAMSYYNQGVKWFIHTGDMVPLEDGVYKPVMQRVWWCFSQCAAAFQHCRPVILVDGTFLTGKYKGTLMMAVAVDSEQQLVPLAFAIAESENNDSWSWFMTLVHLHVLGPERTVCMISDRHAGLLNCVNDHLDGFPALVHRWCMRHFAANMWRRQKKKEVIVKLKELCSVHAKERFEEKLEALKKI</sequence>
<evidence type="ECO:0000256" key="1">
    <source>
        <dbReference type="SAM" id="MobiDB-lite"/>
    </source>
</evidence>
<dbReference type="PANTHER" id="PTHR31973">
    <property type="entry name" value="POLYPROTEIN, PUTATIVE-RELATED"/>
    <property type="match status" value="1"/>
</dbReference>
<dbReference type="PANTHER" id="PTHR31973:SF184">
    <property type="entry name" value="OS02G0685500 PROTEIN"/>
    <property type="match status" value="1"/>
</dbReference>
<accession>A0A835ER47</accession>
<gene>
    <name evidence="3" type="ORF">HU200_033664</name>
</gene>
<organism evidence="3 4">
    <name type="scientific">Digitaria exilis</name>
    <dbReference type="NCBI Taxonomy" id="1010633"/>
    <lineage>
        <taxon>Eukaryota</taxon>
        <taxon>Viridiplantae</taxon>
        <taxon>Streptophyta</taxon>
        <taxon>Embryophyta</taxon>
        <taxon>Tracheophyta</taxon>
        <taxon>Spermatophyta</taxon>
        <taxon>Magnoliopsida</taxon>
        <taxon>Liliopsida</taxon>
        <taxon>Poales</taxon>
        <taxon>Poaceae</taxon>
        <taxon>PACMAD clade</taxon>
        <taxon>Panicoideae</taxon>
        <taxon>Panicodae</taxon>
        <taxon>Paniceae</taxon>
        <taxon>Anthephorinae</taxon>
        <taxon>Digitaria</taxon>
    </lineage>
</organism>
<dbReference type="AlphaFoldDB" id="A0A835ER47"/>
<dbReference type="Pfam" id="PF10551">
    <property type="entry name" value="MULE"/>
    <property type="match status" value="1"/>
</dbReference>
<proteinExistence type="predicted"/>
<evidence type="ECO:0000259" key="2">
    <source>
        <dbReference type="Pfam" id="PF10551"/>
    </source>
</evidence>